<sequence>MHSNRLLNCLGIWLISIIAVVQCFTRYKCMNDVVVTATEVQEVYDKSQSHTDSNSRLRGSLEQFRYTGNLGVMPSSTYYWFVKCSYDGQGNPAMDYYILVTDSGSLVGVLSTGWYQQIGLNDTWCTPHLPIPIGNRAFVDSPDYVFDF</sequence>
<evidence type="ECO:0000256" key="1">
    <source>
        <dbReference type="SAM" id="SignalP"/>
    </source>
</evidence>
<protein>
    <submittedName>
        <fullName evidence="2">CSEP0481 putative effector protein</fullName>
    </submittedName>
</protein>
<dbReference type="HOGENOM" id="CLU_1758510_0_0_1"/>
<dbReference type="EMBL" id="CAUH01007601">
    <property type="protein sequence ID" value="CCU83144.1"/>
    <property type="molecule type" value="Genomic_DNA"/>
</dbReference>
<comment type="caution">
    <text evidence="2">The sequence shown here is derived from an EMBL/GenBank/DDBJ whole genome shotgun (WGS) entry which is preliminary data.</text>
</comment>
<feature type="signal peptide" evidence="1">
    <location>
        <begin position="1"/>
        <end position="23"/>
    </location>
</feature>
<evidence type="ECO:0000313" key="2">
    <source>
        <dbReference type="EMBL" id="CCU83144.1"/>
    </source>
</evidence>
<dbReference type="Proteomes" id="UP000015441">
    <property type="component" value="Unassembled WGS sequence"/>
</dbReference>
<evidence type="ECO:0000313" key="3">
    <source>
        <dbReference type="Proteomes" id="UP000015441"/>
    </source>
</evidence>
<gene>
    <name evidence="2" type="ORF">BGHDH14_bghG007601000001001</name>
</gene>
<name>N1JJP7_BLUG1</name>
<dbReference type="InParanoid" id="N1JJP7"/>
<reference evidence="2 3" key="1">
    <citation type="journal article" date="2010" name="Science">
        <title>Genome expansion and gene loss in powdery mildew fungi reveal tradeoffs in extreme parasitism.</title>
        <authorList>
            <person name="Spanu P.D."/>
            <person name="Abbott J.C."/>
            <person name="Amselem J."/>
            <person name="Burgis T.A."/>
            <person name="Soanes D.M."/>
            <person name="Stueber K."/>
            <person name="Ver Loren van Themaat E."/>
            <person name="Brown J.K.M."/>
            <person name="Butcher S.A."/>
            <person name="Gurr S.J."/>
            <person name="Lebrun M.-H."/>
            <person name="Ridout C.J."/>
            <person name="Schulze-Lefert P."/>
            <person name="Talbot N.J."/>
            <person name="Ahmadinejad N."/>
            <person name="Ametz C."/>
            <person name="Barton G.R."/>
            <person name="Benjdia M."/>
            <person name="Bidzinski P."/>
            <person name="Bindschedler L.V."/>
            <person name="Both M."/>
            <person name="Brewer M.T."/>
            <person name="Cadle-Davidson L."/>
            <person name="Cadle-Davidson M.M."/>
            <person name="Collemare J."/>
            <person name="Cramer R."/>
            <person name="Frenkel O."/>
            <person name="Godfrey D."/>
            <person name="Harriman J."/>
            <person name="Hoede C."/>
            <person name="King B.C."/>
            <person name="Klages S."/>
            <person name="Kleemann J."/>
            <person name="Knoll D."/>
            <person name="Koti P.S."/>
            <person name="Kreplak J."/>
            <person name="Lopez-Ruiz F.J."/>
            <person name="Lu X."/>
            <person name="Maekawa T."/>
            <person name="Mahanil S."/>
            <person name="Micali C."/>
            <person name="Milgroom M.G."/>
            <person name="Montana G."/>
            <person name="Noir S."/>
            <person name="O'Connell R.J."/>
            <person name="Oberhaensli S."/>
            <person name="Parlange F."/>
            <person name="Pedersen C."/>
            <person name="Quesneville H."/>
            <person name="Reinhardt R."/>
            <person name="Rott M."/>
            <person name="Sacristan S."/>
            <person name="Schmidt S.M."/>
            <person name="Schoen M."/>
            <person name="Skamnioti P."/>
            <person name="Sommer H."/>
            <person name="Stephens A."/>
            <person name="Takahara H."/>
            <person name="Thordal-Christensen H."/>
            <person name="Vigouroux M."/>
            <person name="Wessling R."/>
            <person name="Wicker T."/>
            <person name="Panstruga R."/>
        </authorList>
    </citation>
    <scope>NUCLEOTIDE SEQUENCE [LARGE SCALE GENOMIC DNA]</scope>
    <source>
        <strain evidence="2">DH14</strain>
    </source>
</reference>
<organism evidence="2 3">
    <name type="scientific">Blumeria graminis f. sp. hordei (strain DH14)</name>
    <name type="common">Barley powdery mildew</name>
    <name type="synonym">Oidium monilioides f. sp. hordei</name>
    <dbReference type="NCBI Taxonomy" id="546991"/>
    <lineage>
        <taxon>Eukaryota</taxon>
        <taxon>Fungi</taxon>
        <taxon>Dikarya</taxon>
        <taxon>Ascomycota</taxon>
        <taxon>Pezizomycotina</taxon>
        <taxon>Leotiomycetes</taxon>
        <taxon>Erysiphales</taxon>
        <taxon>Erysiphaceae</taxon>
        <taxon>Blumeria</taxon>
        <taxon>Blumeria hordei</taxon>
    </lineage>
</organism>
<keyword evidence="1" id="KW-0732">Signal</keyword>
<keyword evidence="3" id="KW-1185">Reference proteome</keyword>
<feature type="chain" id="PRO_5004107877" evidence="1">
    <location>
        <begin position="24"/>
        <end position="148"/>
    </location>
</feature>
<proteinExistence type="predicted"/>
<dbReference type="OrthoDB" id="10315331at2759"/>
<accession>N1JJP7</accession>
<dbReference type="AlphaFoldDB" id="N1JJP7"/>